<dbReference type="Proteomes" id="UP000799770">
    <property type="component" value="Unassembled WGS sequence"/>
</dbReference>
<name>A0A6A5YXP2_9PLEO</name>
<dbReference type="InterPro" id="IPR052233">
    <property type="entry name" value="Rho-type_GEFs"/>
</dbReference>
<dbReference type="InterPro" id="IPR035899">
    <property type="entry name" value="DBL_dom_sf"/>
</dbReference>
<dbReference type="PROSITE" id="PS50003">
    <property type="entry name" value="PH_DOMAIN"/>
    <property type="match status" value="1"/>
</dbReference>
<accession>A0A6A5YXP2</accession>
<evidence type="ECO:0000313" key="4">
    <source>
        <dbReference type="Proteomes" id="UP000799770"/>
    </source>
</evidence>
<dbReference type="SUPFAM" id="SSF48065">
    <property type="entry name" value="DBL homology domain (DH-domain)"/>
    <property type="match status" value="1"/>
</dbReference>
<dbReference type="SUPFAM" id="SSF50729">
    <property type="entry name" value="PH domain-like"/>
    <property type="match status" value="1"/>
</dbReference>
<gene>
    <name evidence="3" type="ORF">BDV96DRAFT_649303</name>
</gene>
<feature type="compositionally biased region" description="Polar residues" evidence="1">
    <location>
        <begin position="404"/>
        <end position="430"/>
    </location>
</feature>
<feature type="compositionally biased region" description="Polar residues" evidence="1">
    <location>
        <begin position="274"/>
        <end position="286"/>
    </location>
</feature>
<keyword evidence="4" id="KW-1185">Reference proteome</keyword>
<dbReference type="PANTHER" id="PTHR46572:SF1">
    <property type="entry name" value="RHO1 GUANINE NUCLEOTIDE EXCHANGE FACTOR TUS1"/>
    <property type="match status" value="1"/>
</dbReference>
<evidence type="ECO:0000259" key="2">
    <source>
        <dbReference type="PROSITE" id="PS50003"/>
    </source>
</evidence>
<feature type="region of interest" description="Disordered" evidence="1">
    <location>
        <begin position="268"/>
        <end position="294"/>
    </location>
</feature>
<sequence length="836" mass="93540">METVGAAVGILAVLPQCVQTAKMLDTLRTRFDEAPMLITSLYSESLVVAASLSQIQSLLQHGALQNRPELYEPFDRALTGCKIVYSCLEKSVRELAEKAHNGNLSTRDRLKYLWKEEDFKEILQQIRGQQIGLGLLVQGLQMESMADIKQLLHDNNPKLEEATCGSRDLRLSHPDVKVPGSIYDLHADSQSLSDAQSVLSSAEFTFDDEVINSKAYRRVMAQAALRSERSFPTLGVIEGDLIDLTTPVTRDLEKDTPSGAALELQSLSLEGAGTPNQETDLISSGSKPRDDVTDGHADLLQSLEQNLLPFMPPSSAGFSTTGIEDDSLVEDELSQALANETEQTEGEQETRNAMVLAEDKVRLGSASPAPIETTQSDEKPPPLPPRRPNAAPEPSSLGGRSSFEDTNSNLSTPSMLSKVSTLSSQAPSYKSTKRKALAGKHEENQPLQHTTSFDMFESLSFNADDLVRVATVEDVEMHNIWVHVIGEEERFIERVDKFREGFYDAAIKKWPVLEKHLEAIVLSEQLASQHRQYLLDPLRGQIAQKSFATCNPAIFEAWVTKTHKLYRNWAQRMPHSENAIRTTQSTYSNFAPFLGSIGLGDWWFGKSWLDYLYLPLSQLDIYLERLSKLLELAQRIGNASAKKDKHSLKRALEVVQRLKQSCIGHMNASRKREEVQSLDRRIQTLDASYLSRLFLSEQGRNVRYQGGMAIRVKGTGTWQGVHVVILDNYLFWASLKPPKTWKVSRPTSVHGGHLWVLDEPIPLNDLEVLPTDQNRQFTKATMLDDIPTGTVLYYIFVKSKSSEVKSHKLGAWSPKERDIWLKHLEAAVTVHEVDNA</sequence>
<dbReference type="AlphaFoldDB" id="A0A6A5YXP2"/>
<evidence type="ECO:0000256" key="1">
    <source>
        <dbReference type="SAM" id="MobiDB-lite"/>
    </source>
</evidence>
<protein>
    <recommendedName>
        <fullName evidence="2">PH domain-containing protein</fullName>
    </recommendedName>
</protein>
<proteinExistence type="predicted"/>
<dbReference type="Gene3D" id="1.20.900.10">
    <property type="entry name" value="Dbl homology (DH) domain"/>
    <property type="match status" value="1"/>
</dbReference>
<reference evidence="3" key="1">
    <citation type="journal article" date="2020" name="Stud. Mycol.">
        <title>101 Dothideomycetes genomes: a test case for predicting lifestyles and emergence of pathogens.</title>
        <authorList>
            <person name="Haridas S."/>
            <person name="Albert R."/>
            <person name="Binder M."/>
            <person name="Bloem J."/>
            <person name="Labutti K."/>
            <person name="Salamov A."/>
            <person name="Andreopoulos B."/>
            <person name="Baker S."/>
            <person name="Barry K."/>
            <person name="Bills G."/>
            <person name="Bluhm B."/>
            <person name="Cannon C."/>
            <person name="Castanera R."/>
            <person name="Culley D."/>
            <person name="Daum C."/>
            <person name="Ezra D."/>
            <person name="Gonzalez J."/>
            <person name="Henrissat B."/>
            <person name="Kuo A."/>
            <person name="Liang C."/>
            <person name="Lipzen A."/>
            <person name="Lutzoni F."/>
            <person name="Magnuson J."/>
            <person name="Mondo S."/>
            <person name="Nolan M."/>
            <person name="Ohm R."/>
            <person name="Pangilinan J."/>
            <person name="Park H.-J."/>
            <person name="Ramirez L."/>
            <person name="Alfaro M."/>
            <person name="Sun H."/>
            <person name="Tritt A."/>
            <person name="Yoshinaga Y."/>
            <person name="Zwiers L.-H."/>
            <person name="Turgeon B."/>
            <person name="Goodwin S."/>
            <person name="Spatafora J."/>
            <person name="Crous P."/>
            <person name="Grigoriev I."/>
        </authorList>
    </citation>
    <scope>NUCLEOTIDE SEQUENCE</scope>
    <source>
        <strain evidence="3">CBS 627.86</strain>
    </source>
</reference>
<evidence type="ECO:0000313" key="3">
    <source>
        <dbReference type="EMBL" id="KAF2111935.1"/>
    </source>
</evidence>
<dbReference type="PANTHER" id="PTHR46572">
    <property type="entry name" value="RHO1 GDP-GTP EXCHANGE PROTEIN 1-RELATED"/>
    <property type="match status" value="1"/>
</dbReference>
<organism evidence="3 4">
    <name type="scientific">Lophiotrema nucula</name>
    <dbReference type="NCBI Taxonomy" id="690887"/>
    <lineage>
        <taxon>Eukaryota</taxon>
        <taxon>Fungi</taxon>
        <taxon>Dikarya</taxon>
        <taxon>Ascomycota</taxon>
        <taxon>Pezizomycotina</taxon>
        <taxon>Dothideomycetes</taxon>
        <taxon>Pleosporomycetidae</taxon>
        <taxon>Pleosporales</taxon>
        <taxon>Lophiotremataceae</taxon>
        <taxon>Lophiotrema</taxon>
    </lineage>
</organism>
<feature type="region of interest" description="Disordered" evidence="1">
    <location>
        <begin position="366"/>
        <end position="449"/>
    </location>
</feature>
<dbReference type="InterPro" id="IPR001849">
    <property type="entry name" value="PH_domain"/>
</dbReference>
<dbReference type="OrthoDB" id="5365701at2759"/>
<dbReference type="EMBL" id="ML977332">
    <property type="protein sequence ID" value="KAF2111935.1"/>
    <property type="molecule type" value="Genomic_DNA"/>
</dbReference>
<feature type="domain" description="PH" evidence="2">
    <location>
        <begin position="701"/>
        <end position="829"/>
    </location>
</feature>
<dbReference type="SMART" id="SM00233">
    <property type="entry name" value="PH"/>
    <property type="match status" value="1"/>
</dbReference>